<keyword evidence="5 9" id="KW-0227">DNA damage</keyword>
<keyword evidence="4" id="KW-0547">Nucleotide-binding</keyword>
<keyword evidence="10" id="KW-0175">Coiled coil</keyword>
<dbReference type="PANTHER" id="PTHR11059:SF0">
    <property type="entry name" value="DNA REPAIR PROTEIN RECN"/>
    <property type="match status" value="1"/>
</dbReference>
<evidence type="ECO:0000313" key="12">
    <source>
        <dbReference type="EMBL" id="MDS1269492.1"/>
    </source>
</evidence>
<evidence type="ECO:0000256" key="9">
    <source>
        <dbReference type="PIRNR" id="PIRNR003128"/>
    </source>
</evidence>
<dbReference type="CDD" id="cd03241">
    <property type="entry name" value="ABC_RecN"/>
    <property type="match status" value="2"/>
</dbReference>
<evidence type="ECO:0000256" key="6">
    <source>
        <dbReference type="ARBA" id="ARBA00022840"/>
    </source>
</evidence>
<evidence type="ECO:0000256" key="4">
    <source>
        <dbReference type="ARBA" id="ARBA00022741"/>
    </source>
</evidence>
<evidence type="ECO:0000256" key="7">
    <source>
        <dbReference type="ARBA" id="ARBA00023204"/>
    </source>
</evidence>
<name>A0ABU2H3C2_9ACTN</name>
<accession>A0ABU2H3C2</accession>
<dbReference type="InterPro" id="IPR004604">
    <property type="entry name" value="DNA_recomb/repair_RecN"/>
</dbReference>
<dbReference type="Gene3D" id="3.40.50.300">
    <property type="entry name" value="P-loop containing nucleotide triphosphate hydrolases"/>
    <property type="match status" value="2"/>
</dbReference>
<dbReference type="Pfam" id="PF02463">
    <property type="entry name" value="SMC_N"/>
    <property type="match status" value="1"/>
</dbReference>
<evidence type="ECO:0000259" key="11">
    <source>
        <dbReference type="Pfam" id="PF02463"/>
    </source>
</evidence>
<dbReference type="InterPro" id="IPR003395">
    <property type="entry name" value="RecF/RecN/SMC_N"/>
</dbReference>
<dbReference type="EMBL" id="JAVLVT010000001">
    <property type="protein sequence ID" value="MDS1269492.1"/>
    <property type="molecule type" value="Genomic_DNA"/>
</dbReference>
<comment type="function">
    <text evidence="1 9">May be involved in recombinational repair of damaged DNA.</text>
</comment>
<keyword evidence="13" id="KW-1185">Reference proteome</keyword>
<keyword evidence="7 9" id="KW-0234">DNA repair</keyword>
<evidence type="ECO:0000256" key="1">
    <source>
        <dbReference type="ARBA" id="ARBA00003618"/>
    </source>
</evidence>
<dbReference type="NCBIfam" id="TIGR00634">
    <property type="entry name" value="recN"/>
    <property type="match status" value="1"/>
</dbReference>
<dbReference type="InterPro" id="IPR027417">
    <property type="entry name" value="P-loop_NTPase"/>
</dbReference>
<keyword evidence="6" id="KW-0067">ATP-binding</keyword>
<evidence type="ECO:0000313" key="13">
    <source>
        <dbReference type="Proteomes" id="UP001250214"/>
    </source>
</evidence>
<evidence type="ECO:0000256" key="10">
    <source>
        <dbReference type="SAM" id="Coils"/>
    </source>
</evidence>
<evidence type="ECO:0000256" key="3">
    <source>
        <dbReference type="ARBA" id="ARBA00021315"/>
    </source>
</evidence>
<comment type="similarity">
    <text evidence="2 9">Belongs to the RecN family.</text>
</comment>
<evidence type="ECO:0000256" key="5">
    <source>
        <dbReference type="ARBA" id="ARBA00022763"/>
    </source>
</evidence>
<protein>
    <recommendedName>
        <fullName evidence="3 9">DNA repair protein RecN</fullName>
    </recommendedName>
    <alternativeName>
        <fullName evidence="8 9">Recombination protein N</fullName>
    </alternativeName>
</protein>
<reference evidence="13" key="1">
    <citation type="submission" date="2023-07" db="EMBL/GenBank/DDBJ databases">
        <title>Novel species in the genus Lipingzhangella isolated from Sambhar Salt Lake.</title>
        <authorList>
            <person name="Jiya N."/>
            <person name="Kajale S."/>
            <person name="Sharma A."/>
        </authorList>
    </citation>
    <scope>NUCLEOTIDE SEQUENCE [LARGE SCALE GENOMIC DNA]</scope>
    <source>
        <strain evidence="13">LS1_29</strain>
    </source>
</reference>
<evidence type="ECO:0000256" key="2">
    <source>
        <dbReference type="ARBA" id="ARBA00009441"/>
    </source>
</evidence>
<evidence type="ECO:0000256" key="8">
    <source>
        <dbReference type="ARBA" id="ARBA00033408"/>
    </source>
</evidence>
<dbReference type="RefSeq" id="WP_310910957.1">
    <property type="nucleotide sequence ID" value="NZ_JAVLVT010000001.1"/>
</dbReference>
<proteinExistence type="inferred from homology"/>
<sequence>MLEEVRIERLGVIDEAVLELSPGLTVVTGETGAGKTMVVTGLGLLFGGRADPRRIRPGAERALVEGRLTVPGDGRTAERVAEAGGAVEDGELIIARTVSAEGRSRATLGGRSTPVSTLAMLADELVAVHGQSDQHRLLRTDRQRSALDRYAGPELRTALAEYATTYRRHREVQEALDELTTRAQERRQEVDLLRFGVEEITAADPKPGEDSELEAEEQRLAHAEELRIAATTAHAGLVGDPAAEIDADVVGILATARQALTAVREHDAALAAVADRLDEVSYVLSDAATELASYAESVEADPARLAAVQERRAELGQLMRKYGASVDEVLSWAENASARLADLEGDDERIAELQTERDTLAQRLTDQADTLSRLRGDAAQRFGEAVTAELRALAMPHASVSVQVTTGSEFGPQGRDEVEVQLAAHPSAPPLPLQKGASGGELSRVMLAIEVVFAGADPVPTFVFDEVDAGVGGKAAVEIGRRLAQLARTAQVIVVTHLPQVAAFADAHLVVEKSNDGLVTESGIHRLDREGRRRELARMLAGLEDSELGRAHAEELLAAANGGEA</sequence>
<dbReference type="PIRSF" id="PIRSF003128">
    <property type="entry name" value="RecN"/>
    <property type="match status" value="1"/>
</dbReference>
<dbReference type="SUPFAM" id="SSF52540">
    <property type="entry name" value="P-loop containing nucleoside triphosphate hydrolases"/>
    <property type="match status" value="2"/>
</dbReference>
<feature type="coiled-coil region" evidence="10">
    <location>
        <begin position="343"/>
        <end position="370"/>
    </location>
</feature>
<organism evidence="12 13">
    <name type="scientific">Lipingzhangella rawalii</name>
    <dbReference type="NCBI Taxonomy" id="2055835"/>
    <lineage>
        <taxon>Bacteria</taxon>
        <taxon>Bacillati</taxon>
        <taxon>Actinomycetota</taxon>
        <taxon>Actinomycetes</taxon>
        <taxon>Streptosporangiales</taxon>
        <taxon>Nocardiopsidaceae</taxon>
        <taxon>Lipingzhangella</taxon>
    </lineage>
</organism>
<gene>
    <name evidence="12" type="primary">recN</name>
    <name evidence="12" type="ORF">RIF23_04180</name>
</gene>
<feature type="domain" description="RecF/RecN/SMC N-terminal" evidence="11">
    <location>
        <begin position="3"/>
        <end position="517"/>
    </location>
</feature>
<dbReference type="PANTHER" id="PTHR11059">
    <property type="entry name" value="DNA REPAIR PROTEIN RECN"/>
    <property type="match status" value="1"/>
</dbReference>
<comment type="caution">
    <text evidence="12">The sequence shown here is derived from an EMBL/GenBank/DDBJ whole genome shotgun (WGS) entry which is preliminary data.</text>
</comment>
<dbReference type="Proteomes" id="UP001250214">
    <property type="component" value="Unassembled WGS sequence"/>
</dbReference>